<dbReference type="GO" id="GO:0005737">
    <property type="term" value="C:cytoplasm"/>
    <property type="evidence" value="ECO:0007669"/>
    <property type="project" value="TreeGrafter"/>
</dbReference>
<dbReference type="GO" id="GO:1990189">
    <property type="term" value="F:protein N-terminal-serine acetyltransferase activity"/>
    <property type="evidence" value="ECO:0007669"/>
    <property type="project" value="TreeGrafter"/>
</dbReference>
<dbReference type="PANTHER" id="PTHR43441:SF2">
    <property type="entry name" value="FAMILY ACETYLTRANSFERASE, PUTATIVE (AFU_ORTHOLOGUE AFUA_7G00850)-RELATED"/>
    <property type="match status" value="1"/>
</dbReference>
<dbReference type="EMBL" id="MJAO01000014">
    <property type="protein sequence ID" value="OKB65966.1"/>
    <property type="molecule type" value="Genomic_DNA"/>
</dbReference>
<protein>
    <submittedName>
        <fullName evidence="2">GNAT family N-acetyltransferase</fullName>
    </submittedName>
</protein>
<dbReference type="InterPro" id="IPR051908">
    <property type="entry name" value="Ribosomal_N-acetyltransferase"/>
</dbReference>
<dbReference type="InterPro" id="IPR000182">
    <property type="entry name" value="GNAT_dom"/>
</dbReference>
<keyword evidence="2" id="KW-0808">Transferase</keyword>
<dbReference type="PROSITE" id="PS51186">
    <property type="entry name" value="GNAT"/>
    <property type="match status" value="1"/>
</dbReference>
<dbReference type="RefSeq" id="WP_073532779.1">
    <property type="nucleotide sequence ID" value="NZ_MJAO01000014.1"/>
</dbReference>
<dbReference type="SUPFAM" id="SSF55729">
    <property type="entry name" value="Acyl-CoA N-acyltransferases (Nat)"/>
    <property type="match status" value="1"/>
</dbReference>
<organism evidence="2 3">
    <name type="scientific">Serratia marcescens</name>
    <dbReference type="NCBI Taxonomy" id="615"/>
    <lineage>
        <taxon>Bacteria</taxon>
        <taxon>Pseudomonadati</taxon>
        <taxon>Pseudomonadota</taxon>
        <taxon>Gammaproteobacteria</taxon>
        <taxon>Enterobacterales</taxon>
        <taxon>Yersiniaceae</taxon>
        <taxon>Serratia</taxon>
    </lineage>
</organism>
<dbReference type="AlphaFoldDB" id="A0A1Q4NYL0"/>
<dbReference type="Gene3D" id="3.40.630.30">
    <property type="match status" value="1"/>
</dbReference>
<dbReference type="InterPro" id="IPR016181">
    <property type="entry name" value="Acyl_CoA_acyltransferase"/>
</dbReference>
<gene>
    <name evidence="2" type="ORF">BHU62_15040</name>
</gene>
<sequence length="179" mass="19669">MTVLPTRILLPDELGASLRPLERGDVHAWSAYLSRPGVTEHTSWGDVGAANLEKLVSGYAAGRDALRWGIVDSNDSLLGTVGLNEISREHGRAEIAYDLDPRHCGRGLATAAASAVVHWAHTALGLQRVQATVLDSNILSIAVLERVGLQREGLIRQYRRVRGQARDYWMYAAILRVEH</sequence>
<dbReference type="GO" id="GO:0008999">
    <property type="term" value="F:protein-N-terminal-alanine acetyltransferase activity"/>
    <property type="evidence" value="ECO:0007669"/>
    <property type="project" value="TreeGrafter"/>
</dbReference>
<evidence type="ECO:0000313" key="3">
    <source>
        <dbReference type="Proteomes" id="UP000185770"/>
    </source>
</evidence>
<feature type="domain" description="N-acetyltransferase" evidence="1">
    <location>
        <begin position="16"/>
        <end position="175"/>
    </location>
</feature>
<dbReference type="PANTHER" id="PTHR43441">
    <property type="entry name" value="RIBOSOMAL-PROTEIN-SERINE ACETYLTRANSFERASE"/>
    <property type="match status" value="1"/>
</dbReference>
<proteinExistence type="predicted"/>
<dbReference type="Proteomes" id="UP000185770">
    <property type="component" value="Unassembled WGS sequence"/>
</dbReference>
<evidence type="ECO:0000313" key="2">
    <source>
        <dbReference type="EMBL" id="OKB65966.1"/>
    </source>
</evidence>
<dbReference type="OrthoDB" id="5292292at2"/>
<accession>A0A1Q4NYL0</accession>
<evidence type="ECO:0000259" key="1">
    <source>
        <dbReference type="PROSITE" id="PS51186"/>
    </source>
</evidence>
<name>A0A1Q4NYL0_SERMA</name>
<reference evidence="2 3" key="1">
    <citation type="submission" date="2016-09" db="EMBL/GenBank/DDBJ databases">
        <title>Serratia marcescens MSU-97 and epiphytic antimycotic-producing bacteria.</title>
        <authorList>
            <person name="Matilla M.A."/>
        </authorList>
    </citation>
    <scope>NUCLEOTIDE SEQUENCE [LARGE SCALE GENOMIC DNA]</scope>
    <source>
        <strain evidence="2 3">MSU-97</strain>
    </source>
</reference>
<dbReference type="Pfam" id="PF13302">
    <property type="entry name" value="Acetyltransf_3"/>
    <property type="match status" value="1"/>
</dbReference>
<comment type="caution">
    <text evidence="2">The sequence shown here is derived from an EMBL/GenBank/DDBJ whole genome shotgun (WGS) entry which is preliminary data.</text>
</comment>